<dbReference type="RefSeq" id="WP_114432878.1">
    <property type="nucleotide sequence ID" value="NZ_QPJM01000032.1"/>
</dbReference>
<protein>
    <submittedName>
        <fullName evidence="3">Polygalacturonase</fullName>
    </submittedName>
</protein>
<evidence type="ECO:0000259" key="2">
    <source>
        <dbReference type="Pfam" id="PF12708"/>
    </source>
</evidence>
<feature type="chain" id="PRO_5016613813" evidence="1">
    <location>
        <begin position="28"/>
        <end position="798"/>
    </location>
</feature>
<keyword evidence="4" id="KW-1185">Reference proteome</keyword>
<keyword evidence="1" id="KW-0732">Signal</keyword>
<comment type="caution">
    <text evidence="3">The sequence shown here is derived from an EMBL/GenBank/DDBJ whole genome shotgun (WGS) entry which is preliminary data.</text>
</comment>
<evidence type="ECO:0000313" key="4">
    <source>
        <dbReference type="Proteomes" id="UP000253324"/>
    </source>
</evidence>
<feature type="domain" description="Rhamnogalacturonase A/B/Epimerase-like pectate lyase" evidence="2">
    <location>
        <begin position="258"/>
        <end position="375"/>
    </location>
</feature>
<organism evidence="3 4">
    <name type="scientific">Phyllobacterium bourgognense</name>
    <dbReference type="NCBI Taxonomy" id="314236"/>
    <lineage>
        <taxon>Bacteria</taxon>
        <taxon>Pseudomonadati</taxon>
        <taxon>Pseudomonadota</taxon>
        <taxon>Alphaproteobacteria</taxon>
        <taxon>Hyphomicrobiales</taxon>
        <taxon>Phyllobacteriaceae</taxon>
        <taxon>Phyllobacterium</taxon>
    </lineage>
</organism>
<accession>A0A368YCV1</accession>
<feature type="signal peptide" evidence="1">
    <location>
        <begin position="1"/>
        <end position="27"/>
    </location>
</feature>
<evidence type="ECO:0000256" key="1">
    <source>
        <dbReference type="SAM" id="SignalP"/>
    </source>
</evidence>
<dbReference type="EMBL" id="QPJM01000032">
    <property type="protein sequence ID" value="RCW77975.1"/>
    <property type="molecule type" value="Genomic_DNA"/>
</dbReference>
<dbReference type="Gene3D" id="2.60.40.10">
    <property type="entry name" value="Immunoglobulins"/>
    <property type="match status" value="1"/>
</dbReference>
<dbReference type="InterPro" id="IPR024535">
    <property type="entry name" value="RHGA/B-epi-like_pectate_lyase"/>
</dbReference>
<dbReference type="Proteomes" id="UP000253324">
    <property type="component" value="Unassembled WGS sequence"/>
</dbReference>
<dbReference type="InterPro" id="IPR011050">
    <property type="entry name" value="Pectin_lyase_fold/virulence"/>
</dbReference>
<gene>
    <name evidence="3" type="ORF">C7476_13210</name>
</gene>
<dbReference type="SUPFAM" id="SSF51126">
    <property type="entry name" value="Pectin lyase-like"/>
    <property type="match status" value="1"/>
</dbReference>
<dbReference type="Gene3D" id="2.160.20.10">
    <property type="entry name" value="Single-stranded right-handed beta-helix, Pectin lyase-like"/>
    <property type="match status" value="1"/>
</dbReference>
<sequence length="798" mass="85865">MSRFTKCLALIVVAWVGAALLPEVLRADDKAQPSDFGFPVPNPEPELPQGIDAFNPPAFTVNQSAPAIAEMSRTADHDEIVSMTGVDLDGTTSFDVFSQAPSGQEGSVISTSPLRADDTAATVLLPESLPAWSMYLIRPKRDEAGGKAFAINRTESWWLGPDNAVPGATISVYGRNLAKSNGTSESFIYIKPANGVGRYVTSVSINPFKVDFKVPNLAAGSYEVWVHNGHGGRFGWSGPLNLAITDQSPWARQDQKMIDVRSFGAKGDGAADDTAAIEAALTAAASVAPATIYFPAGTYLIGSVLRAPDNVHWLGDGMDATEIRLGKKVSGSMVVDANRNAQFEKLTLNADGNTGSKPLLWIPGVENLRLQAMRLKAWGAPALEAHDASGLYIDSSELIENGSFYGNSRQIFMTNNRFRMTGYGESVVALWGGREFSMVGNDLANADENRDDGHGIGRFFVAQGHAGSMENMYWGDNVSHQAAPHNCNKVDCNKGEQICFEMVGSDLKDGFKAATANTVNFSSLAASDKAGGQDLVIVGGRGAGQHRRIVSVNDNTATLDKAWNVVPDSSSRFALAAAASQMAIYNNTFQGRPSYFKHDSDSTAVLLYGNVYDAVVDRNNISQMRHGMMTVALSSANGLSPYFLQYSNNTVSDSNSGLYVGTTFTDSGVAGVWGGLGNVYRNNTFNRLAHIGVEFESWGYNGADYNGTVFEGNRFTNLKFGFIDAFQLMWTYTGSFKAPPLYSSRKYNTILYKNVFERGSALGPGSVGFKTLQPKNTWLNIGTTWSGFESGNKGPANK</sequence>
<evidence type="ECO:0000313" key="3">
    <source>
        <dbReference type="EMBL" id="RCW77975.1"/>
    </source>
</evidence>
<proteinExistence type="predicted"/>
<dbReference type="AlphaFoldDB" id="A0A368YCV1"/>
<reference evidence="3 4" key="1">
    <citation type="submission" date="2018-07" db="EMBL/GenBank/DDBJ databases">
        <title>Genomic Encyclopedia of Type Strains, Phase III (KMG-III): the genomes of soil and plant-associated and newly described type strains.</title>
        <authorList>
            <person name="Whitman W."/>
        </authorList>
    </citation>
    <scope>NUCLEOTIDE SEQUENCE [LARGE SCALE GENOMIC DNA]</scope>
    <source>
        <strain evidence="3 4">31-25a</strain>
    </source>
</reference>
<name>A0A368YCV1_9HYPH</name>
<dbReference type="InterPro" id="IPR013783">
    <property type="entry name" value="Ig-like_fold"/>
</dbReference>
<dbReference type="OrthoDB" id="8428774at2"/>
<dbReference type="InterPro" id="IPR012334">
    <property type="entry name" value="Pectin_lyas_fold"/>
</dbReference>
<dbReference type="Pfam" id="PF12708">
    <property type="entry name" value="Pect-lyase_RHGA_epim"/>
    <property type="match status" value="1"/>
</dbReference>